<keyword evidence="2 5" id="KW-0812">Transmembrane</keyword>
<dbReference type="Pfam" id="PF01124">
    <property type="entry name" value="MAPEG"/>
    <property type="match status" value="1"/>
</dbReference>
<evidence type="ECO:0000256" key="2">
    <source>
        <dbReference type="ARBA" id="ARBA00022692"/>
    </source>
</evidence>
<evidence type="ECO:0000256" key="3">
    <source>
        <dbReference type="ARBA" id="ARBA00022989"/>
    </source>
</evidence>
<evidence type="ECO:0000313" key="7">
    <source>
        <dbReference type="Proteomes" id="UP000520156"/>
    </source>
</evidence>
<sequence length="143" mass="15463">MTATAILQPVVALAAWTMVVWLWMYAVRIPAMQRSGIDSTVTVGGTGRDLDTILPERVQWKAHNFAHLHESPTVFYAIALVLAVSGHGGEGGAVALAWAYVALRLAHSLVQMIYNRVVVRWVLYTLSNGVLSALVILAARAVA</sequence>
<keyword evidence="4 5" id="KW-0472">Membrane</keyword>
<dbReference type="InterPro" id="IPR023352">
    <property type="entry name" value="MAPEG-like_dom_sf"/>
</dbReference>
<gene>
    <name evidence="6" type="ORF">H7F49_09720</name>
</gene>
<accession>A0A7X1KC63</accession>
<evidence type="ECO:0000313" key="6">
    <source>
        <dbReference type="EMBL" id="MBC2651981.1"/>
    </source>
</evidence>
<dbReference type="EMBL" id="JACLAU010000012">
    <property type="protein sequence ID" value="MBC2651981.1"/>
    <property type="molecule type" value="Genomic_DNA"/>
</dbReference>
<dbReference type="GO" id="GO:0016020">
    <property type="term" value="C:membrane"/>
    <property type="evidence" value="ECO:0007669"/>
    <property type="project" value="UniProtKB-SubCell"/>
</dbReference>
<dbReference type="Proteomes" id="UP000520156">
    <property type="component" value="Unassembled WGS sequence"/>
</dbReference>
<keyword evidence="3 5" id="KW-1133">Transmembrane helix</keyword>
<reference evidence="6 7" key="1">
    <citation type="submission" date="2020-08" db="EMBL/GenBank/DDBJ databases">
        <title>The genome sequence of Novosphingobium flavum 4Y4.</title>
        <authorList>
            <person name="Liu Y."/>
        </authorList>
    </citation>
    <scope>NUCLEOTIDE SEQUENCE [LARGE SCALE GENOMIC DNA]</scope>
    <source>
        <strain evidence="6 7">4Y4</strain>
    </source>
</reference>
<name>A0A7X1KC63_9SPHN</name>
<feature type="transmembrane region" description="Helical" evidence="5">
    <location>
        <begin position="121"/>
        <end position="142"/>
    </location>
</feature>
<dbReference type="AlphaFoldDB" id="A0A7X1KC63"/>
<dbReference type="InterPro" id="IPR001129">
    <property type="entry name" value="Membr-assoc_MAPEG"/>
</dbReference>
<dbReference type="SUPFAM" id="SSF161084">
    <property type="entry name" value="MAPEG domain-like"/>
    <property type="match status" value="1"/>
</dbReference>
<protein>
    <submittedName>
        <fullName evidence="6">MAPEG family protein</fullName>
    </submittedName>
</protein>
<feature type="transmembrane region" description="Helical" evidence="5">
    <location>
        <begin position="74"/>
        <end position="101"/>
    </location>
</feature>
<feature type="transmembrane region" description="Helical" evidence="5">
    <location>
        <begin position="6"/>
        <end position="27"/>
    </location>
</feature>
<organism evidence="6 7">
    <name type="scientific">Novosphingobium aerophilum</name>
    <dbReference type="NCBI Taxonomy" id="2839843"/>
    <lineage>
        <taxon>Bacteria</taxon>
        <taxon>Pseudomonadati</taxon>
        <taxon>Pseudomonadota</taxon>
        <taxon>Alphaproteobacteria</taxon>
        <taxon>Sphingomonadales</taxon>
        <taxon>Sphingomonadaceae</taxon>
        <taxon>Novosphingobium</taxon>
    </lineage>
</organism>
<comment type="subcellular location">
    <subcellularLocation>
        <location evidence="1">Membrane</location>
    </subcellularLocation>
</comment>
<evidence type="ECO:0000256" key="5">
    <source>
        <dbReference type="SAM" id="Phobius"/>
    </source>
</evidence>
<keyword evidence="7" id="KW-1185">Reference proteome</keyword>
<comment type="caution">
    <text evidence="6">The sequence shown here is derived from an EMBL/GenBank/DDBJ whole genome shotgun (WGS) entry which is preliminary data.</text>
</comment>
<dbReference type="Gene3D" id="1.20.120.550">
    <property type="entry name" value="Membrane associated eicosanoid/glutathione metabolism-like domain"/>
    <property type="match status" value="1"/>
</dbReference>
<dbReference type="RefSeq" id="WP_185683401.1">
    <property type="nucleotide sequence ID" value="NZ_JACLAU010000012.1"/>
</dbReference>
<evidence type="ECO:0000256" key="4">
    <source>
        <dbReference type="ARBA" id="ARBA00023136"/>
    </source>
</evidence>
<proteinExistence type="predicted"/>
<evidence type="ECO:0000256" key="1">
    <source>
        <dbReference type="ARBA" id="ARBA00004370"/>
    </source>
</evidence>